<sequence length="117" mass="12391">MSLLSPAVLPILLLLASNVFMTTAWYGHLKFPGAALPTVVLVSWGIALLEYCLAVPANRIGHAVYSAAELKTIQEVISLVVFAGFSVTVLGERLTLNHAVGFVLIALGAVFVFKGPL</sequence>
<dbReference type="EMBL" id="SLWL01000006">
    <property type="protein sequence ID" value="TCO13387.1"/>
    <property type="molecule type" value="Genomic_DNA"/>
</dbReference>
<evidence type="ECO:0000313" key="3">
    <source>
        <dbReference type="Proteomes" id="UP000294881"/>
    </source>
</evidence>
<dbReference type="PANTHER" id="PTHR38482:SF1">
    <property type="entry name" value="DMT FAMILY PROTEIN"/>
    <property type="match status" value="1"/>
</dbReference>
<keyword evidence="1" id="KW-1133">Transmembrane helix</keyword>
<dbReference type="Proteomes" id="UP000294881">
    <property type="component" value="Unassembled WGS sequence"/>
</dbReference>
<keyword evidence="1" id="KW-0472">Membrane</keyword>
<comment type="caution">
    <text evidence="2">The sequence shown here is derived from an EMBL/GenBank/DDBJ whole genome shotgun (WGS) entry which is preliminary data.</text>
</comment>
<dbReference type="SUPFAM" id="SSF103481">
    <property type="entry name" value="Multidrug resistance efflux transporter EmrE"/>
    <property type="match status" value="1"/>
</dbReference>
<evidence type="ECO:0000313" key="2">
    <source>
        <dbReference type="EMBL" id="TCO13387.1"/>
    </source>
</evidence>
<dbReference type="InterPro" id="IPR037185">
    <property type="entry name" value="EmrE-like"/>
</dbReference>
<protein>
    <recommendedName>
        <fullName evidence="4">DMT family protein</fullName>
    </recommendedName>
</protein>
<gene>
    <name evidence="2" type="ORF">EV666_10698</name>
</gene>
<proteinExistence type="predicted"/>
<accession>A0A4R2GT78</accession>
<dbReference type="Pfam" id="PF04342">
    <property type="entry name" value="DMT_6"/>
    <property type="match status" value="1"/>
</dbReference>
<dbReference type="PANTHER" id="PTHR38482">
    <property type="entry name" value="DMT FAMILY PROTEIN"/>
    <property type="match status" value="1"/>
</dbReference>
<organism evidence="2 3">
    <name type="scientific">Camelimonas lactis</name>
    <dbReference type="NCBI Taxonomy" id="659006"/>
    <lineage>
        <taxon>Bacteria</taxon>
        <taxon>Pseudomonadati</taxon>
        <taxon>Pseudomonadota</taxon>
        <taxon>Alphaproteobacteria</taxon>
        <taxon>Hyphomicrobiales</taxon>
        <taxon>Chelatococcaceae</taxon>
        <taxon>Camelimonas</taxon>
    </lineage>
</organism>
<dbReference type="PIRSF" id="PIRSF021239">
    <property type="entry name" value="UCP021239"/>
    <property type="match status" value="1"/>
</dbReference>
<evidence type="ECO:0008006" key="4">
    <source>
        <dbReference type="Google" id="ProtNLM"/>
    </source>
</evidence>
<dbReference type="RefSeq" id="WP_207906374.1">
    <property type="nucleotide sequence ID" value="NZ_JBHUNN010000002.1"/>
</dbReference>
<feature type="transmembrane region" description="Helical" evidence="1">
    <location>
        <begin position="96"/>
        <end position="113"/>
    </location>
</feature>
<feature type="transmembrane region" description="Helical" evidence="1">
    <location>
        <begin position="31"/>
        <end position="53"/>
    </location>
</feature>
<keyword evidence="3" id="KW-1185">Reference proteome</keyword>
<evidence type="ECO:0000256" key="1">
    <source>
        <dbReference type="SAM" id="Phobius"/>
    </source>
</evidence>
<dbReference type="InterPro" id="IPR007437">
    <property type="entry name" value="DUF486"/>
</dbReference>
<keyword evidence="1" id="KW-0812">Transmembrane</keyword>
<dbReference type="AlphaFoldDB" id="A0A4R2GT78"/>
<reference evidence="2 3" key="1">
    <citation type="submission" date="2019-03" db="EMBL/GenBank/DDBJ databases">
        <title>Genomic Encyclopedia of Type Strains, Phase IV (KMG-IV): sequencing the most valuable type-strain genomes for metagenomic binning, comparative biology and taxonomic classification.</title>
        <authorList>
            <person name="Goeker M."/>
        </authorList>
    </citation>
    <scope>NUCLEOTIDE SEQUENCE [LARGE SCALE GENOMIC DNA]</scope>
    <source>
        <strain evidence="2 3">DSM 22958</strain>
    </source>
</reference>
<name>A0A4R2GT78_9HYPH</name>